<comment type="caution">
    <text evidence="1">The sequence shown here is derived from an EMBL/GenBank/DDBJ whole genome shotgun (WGS) entry which is preliminary data.</text>
</comment>
<proteinExistence type="predicted"/>
<keyword evidence="2" id="KW-1185">Reference proteome</keyword>
<sequence>MRRQACHRCSVEVRHRGYKRIAMSSIQALVKSPTMVAPCPQEVTSRQPGTAAFVVSHHTQTAVIFPTHTTVTIAGSRHSRNSHTVQPFSLPCHSRWHRCTQILRNCLSKELCAVKSSASFLLYMYVRTTWRDGSSAGMVGLSNPTIHVRTKGTVWPVQATCAVRCALPASATSRSNSYVISALRCLAPHPQSLCRESVHRAAASIRLQQQCCDSTTTQEPTLPINCSFTSCSCQCHTQAGL</sequence>
<evidence type="ECO:0000313" key="1">
    <source>
        <dbReference type="EMBL" id="KAK7499733.1"/>
    </source>
</evidence>
<name>A0ABD0LK06_9CAEN</name>
<accession>A0ABD0LK06</accession>
<gene>
    <name evidence="1" type="ORF">BaRGS_00009074</name>
</gene>
<evidence type="ECO:0000313" key="2">
    <source>
        <dbReference type="Proteomes" id="UP001519460"/>
    </source>
</evidence>
<dbReference type="Proteomes" id="UP001519460">
    <property type="component" value="Unassembled WGS sequence"/>
</dbReference>
<organism evidence="1 2">
    <name type="scientific">Batillaria attramentaria</name>
    <dbReference type="NCBI Taxonomy" id="370345"/>
    <lineage>
        <taxon>Eukaryota</taxon>
        <taxon>Metazoa</taxon>
        <taxon>Spiralia</taxon>
        <taxon>Lophotrochozoa</taxon>
        <taxon>Mollusca</taxon>
        <taxon>Gastropoda</taxon>
        <taxon>Caenogastropoda</taxon>
        <taxon>Sorbeoconcha</taxon>
        <taxon>Cerithioidea</taxon>
        <taxon>Batillariidae</taxon>
        <taxon>Batillaria</taxon>
    </lineage>
</organism>
<protein>
    <submittedName>
        <fullName evidence="1">Uncharacterized protein</fullName>
    </submittedName>
</protein>
<dbReference type="AlphaFoldDB" id="A0ABD0LK06"/>
<reference evidence="1 2" key="1">
    <citation type="journal article" date="2023" name="Sci. Data">
        <title>Genome assembly of the Korean intertidal mud-creeper Batillaria attramentaria.</title>
        <authorList>
            <person name="Patra A.K."/>
            <person name="Ho P.T."/>
            <person name="Jun S."/>
            <person name="Lee S.J."/>
            <person name="Kim Y."/>
            <person name="Won Y.J."/>
        </authorList>
    </citation>
    <scope>NUCLEOTIDE SEQUENCE [LARGE SCALE GENOMIC DNA]</scope>
    <source>
        <strain evidence="1">Wonlab-2016</strain>
    </source>
</reference>
<dbReference type="EMBL" id="JACVVK020000042">
    <property type="protein sequence ID" value="KAK7499733.1"/>
    <property type="molecule type" value="Genomic_DNA"/>
</dbReference>